<dbReference type="GO" id="GO:0005829">
    <property type="term" value="C:cytosol"/>
    <property type="evidence" value="ECO:0007669"/>
    <property type="project" value="TreeGrafter"/>
</dbReference>
<dbReference type="AlphaFoldDB" id="A0A268REI7"/>
<protein>
    <recommendedName>
        <fullName evidence="8">Hcy-binding domain-containing protein</fullName>
    </recommendedName>
</protein>
<proteinExistence type="inferred from homology"/>
<sequence length="84" mass="9137">MCSIKNEIKKRILVLDGAMGTMIQAADLTPDDFGGEEYEGCNEYLTLTAPKTIEAIHEAYLEAGSDIISTNTFGATSLVLDEYD</sequence>
<keyword evidence="3" id="KW-0808">Transferase</keyword>
<keyword evidence="6" id="KW-0170">Cobalt</keyword>
<dbReference type="GO" id="GO:0046653">
    <property type="term" value="P:tetrahydrofolate metabolic process"/>
    <property type="evidence" value="ECO:0007669"/>
    <property type="project" value="TreeGrafter"/>
</dbReference>
<accession>A0A268REI7</accession>
<evidence type="ECO:0000256" key="1">
    <source>
        <dbReference type="ARBA" id="ARBA00010398"/>
    </source>
</evidence>
<evidence type="ECO:0000256" key="5">
    <source>
        <dbReference type="ARBA" id="ARBA00022723"/>
    </source>
</evidence>
<dbReference type="EMBL" id="NPBS01000395">
    <property type="protein sequence ID" value="PAF18226.1"/>
    <property type="molecule type" value="Genomic_DNA"/>
</dbReference>
<feature type="non-terminal residue" evidence="9">
    <location>
        <position position="84"/>
    </location>
</feature>
<dbReference type="InterPro" id="IPR003726">
    <property type="entry name" value="HCY_dom"/>
</dbReference>
<keyword evidence="4" id="KW-0949">S-adenosyl-L-methionine</keyword>
<evidence type="ECO:0000256" key="2">
    <source>
        <dbReference type="ARBA" id="ARBA00022603"/>
    </source>
</evidence>
<comment type="similarity">
    <text evidence="1">Belongs to the vitamin-B12 dependent methionine synthase family.</text>
</comment>
<organism evidence="9 10">
    <name type="scientific">Shouchella clausii</name>
    <name type="common">Alkalihalobacillus clausii</name>
    <dbReference type="NCBI Taxonomy" id="79880"/>
    <lineage>
        <taxon>Bacteria</taxon>
        <taxon>Bacillati</taxon>
        <taxon>Bacillota</taxon>
        <taxon>Bacilli</taxon>
        <taxon>Bacillales</taxon>
        <taxon>Bacillaceae</taxon>
        <taxon>Shouchella</taxon>
    </lineage>
</organism>
<dbReference type="InterPro" id="IPR050554">
    <property type="entry name" value="Met_Synthase/Corrinoid"/>
</dbReference>
<evidence type="ECO:0000256" key="6">
    <source>
        <dbReference type="ARBA" id="ARBA00023285"/>
    </source>
</evidence>
<evidence type="ECO:0000313" key="9">
    <source>
        <dbReference type="EMBL" id="PAF18226.1"/>
    </source>
</evidence>
<dbReference type="InterPro" id="IPR036589">
    <property type="entry name" value="HCY_dom_sf"/>
</dbReference>
<gene>
    <name evidence="9" type="ORF">CHH61_23710</name>
</gene>
<comment type="caution">
    <text evidence="7">Lacks conserved residue(s) required for the propagation of feature annotation.</text>
</comment>
<evidence type="ECO:0000313" key="10">
    <source>
        <dbReference type="Proteomes" id="UP000216133"/>
    </source>
</evidence>
<dbReference type="GO" id="GO:0050667">
    <property type="term" value="P:homocysteine metabolic process"/>
    <property type="evidence" value="ECO:0007669"/>
    <property type="project" value="TreeGrafter"/>
</dbReference>
<dbReference type="PANTHER" id="PTHR45833:SF1">
    <property type="entry name" value="METHIONINE SYNTHASE"/>
    <property type="match status" value="1"/>
</dbReference>
<dbReference type="GO" id="GO:0046872">
    <property type="term" value="F:metal ion binding"/>
    <property type="evidence" value="ECO:0007669"/>
    <property type="project" value="UniProtKB-KW"/>
</dbReference>
<dbReference type="Proteomes" id="UP000216133">
    <property type="component" value="Unassembled WGS sequence"/>
</dbReference>
<evidence type="ECO:0000256" key="3">
    <source>
        <dbReference type="ARBA" id="ARBA00022679"/>
    </source>
</evidence>
<dbReference type="Pfam" id="PF02574">
    <property type="entry name" value="S-methyl_trans"/>
    <property type="match status" value="1"/>
</dbReference>
<dbReference type="RefSeq" id="WP_143118037.1">
    <property type="nucleotide sequence ID" value="NZ_NPBS01000395.1"/>
</dbReference>
<evidence type="ECO:0000259" key="8">
    <source>
        <dbReference type="PROSITE" id="PS50970"/>
    </source>
</evidence>
<evidence type="ECO:0000256" key="4">
    <source>
        <dbReference type="ARBA" id="ARBA00022691"/>
    </source>
</evidence>
<reference evidence="9 10" key="1">
    <citation type="submission" date="2017-07" db="EMBL/GenBank/DDBJ databases">
        <title>Isolation and whole genome analysis of endospore-forming bacteria from heroin.</title>
        <authorList>
            <person name="Kalinowski J."/>
            <person name="Ahrens B."/>
            <person name="Al-Dilaimi A."/>
            <person name="Winkler A."/>
            <person name="Wibberg D."/>
            <person name="Schleenbecker U."/>
            <person name="Ruckert C."/>
            <person name="Wolfel R."/>
            <person name="Grass G."/>
        </authorList>
    </citation>
    <scope>NUCLEOTIDE SEQUENCE [LARGE SCALE GENOMIC DNA]</scope>
    <source>
        <strain evidence="9 10">7523-2</strain>
    </source>
</reference>
<feature type="domain" description="Hcy-binding" evidence="8">
    <location>
        <begin position="1"/>
        <end position="84"/>
    </location>
</feature>
<keyword evidence="5" id="KW-0479">Metal-binding</keyword>
<evidence type="ECO:0000256" key="7">
    <source>
        <dbReference type="PROSITE-ProRule" id="PRU00333"/>
    </source>
</evidence>
<dbReference type="PROSITE" id="PS50970">
    <property type="entry name" value="HCY"/>
    <property type="match status" value="1"/>
</dbReference>
<dbReference type="SUPFAM" id="SSF82282">
    <property type="entry name" value="Homocysteine S-methyltransferase"/>
    <property type="match status" value="1"/>
</dbReference>
<dbReference type="GO" id="GO:0032259">
    <property type="term" value="P:methylation"/>
    <property type="evidence" value="ECO:0007669"/>
    <property type="project" value="UniProtKB-KW"/>
</dbReference>
<name>A0A268REI7_SHOCL</name>
<dbReference type="PANTHER" id="PTHR45833">
    <property type="entry name" value="METHIONINE SYNTHASE"/>
    <property type="match status" value="1"/>
</dbReference>
<comment type="caution">
    <text evidence="9">The sequence shown here is derived from an EMBL/GenBank/DDBJ whole genome shotgun (WGS) entry which is preliminary data.</text>
</comment>
<keyword evidence="2" id="KW-0489">Methyltransferase</keyword>
<dbReference type="GO" id="GO:0008705">
    <property type="term" value="F:methionine synthase activity"/>
    <property type="evidence" value="ECO:0007669"/>
    <property type="project" value="TreeGrafter"/>
</dbReference>
<dbReference type="Gene3D" id="3.20.20.330">
    <property type="entry name" value="Homocysteine-binding-like domain"/>
    <property type="match status" value="1"/>
</dbReference>